<proteinExistence type="predicted"/>
<dbReference type="Proteomes" id="UP000235786">
    <property type="component" value="Unassembled WGS sequence"/>
</dbReference>
<gene>
    <name evidence="3" type="ORF">L207DRAFT_534262</name>
</gene>
<keyword evidence="2" id="KW-0812">Transmembrane</keyword>
<keyword evidence="2" id="KW-1133">Transmembrane helix</keyword>
<organism evidence="3 4">
    <name type="scientific">Hyaloscypha variabilis (strain UAMH 11265 / GT02V1 / F)</name>
    <name type="common">Meliniomyces variabilis</name>
    <dbReference type="NCBI Taxonomy" id="1149755"/>
    <lineage>
        <taxon>Eukaryota</taxon>
        <taxon>Fungi</taxon>
        <taxon>Dikarya</taxon>
        <taxon>Ascomycota</taxon>
        <taxon>Pezizomycotina</taxon>
        <taxon>Leotiomycetes</taxon>
        <taxon>Helotiales</taxon>
        <taxon>Hyaloscyphaceae</taxon>
        <taxon>Hyaloscypha</taxon>
        <taxon>Hyaloscypha variabilis</taxon>
    </lineage>
</organism>
<evidence type="ECO:0000313" key="4">
    <source>
        <dbReference type="Proteomes" id="UP000235786"/>
    </source>
</evidence>
<feature type="region of interest" description="Disordered" evidence="1">
    <location>
        <begin position="1"/>
        <end position="26"/>
    </location>
</feature>
<dbReference type="OrthoDB" id="5358884at2759"/>
<feature type="transmembrane region" description="Helical" evidence="2">
    <location>
        <begin position="49"/>
        <end position="75"/>
    </location>
</feature>
<evidence type="ECO:0000256" key="1">
    <source>
        <dbReference type="SAM" id="MobiDB-lite"/>
    </source>
</evidence>
<accession>A0A2J6R903</accession>
<dbReference type="STRING" id="1149755.A0A2J6R903"/>
<evidence type="ECO:0008006" key="5">
    <source>
        <dbReference type="Google" id="ProtNLM"/>
    </source>
</evidence>
<dbReference type="AlphaFoldDB" id="A0A2J6R903"/>
<protein>
    <recommendedName>
        <fullName evidence="5">Apple domain-containing protein</fullName>
    </recommendedName>
</protein>
<keyword evidence="4" id="KW-1185">Reference proteome</keyword>
<keyword evidence="2" id="KW-0472">Membrane</keyword>
<name>A0A2J6R903_HYAVF</name>
<evidence type="ECO:0000313" key="3">
    <source>
        <dbReference type="EMBL" id="PMD35004.1"/>
    </source>
</evidence>
<feature type="compositionally biased region" description="Low complexity" evidence="1">
    <location>
        <begin position="99"/>
        <end position="120"/>
    </location>
</feature>
<dbReference type="EMBL" id="KZ613953">
    <property type="protein sequence ID" value="PMD35004.1"/>
    <property type="molecule type" value="Genomic_DNA"/>
</dbReference>
<sequence length="226" mass="23759">MSKPTFSDPPEAIVHDDPEAVPTKNAATVENPAFANPARRLGEMKASSFWLLFGLICILVIGVTVGGAVGGSIAASKNHHTETVTQSLIPSGTSTQSFSATLSTSSTSSLPSQPTVTPTSDCVTTNGTTYSSLFLSGDEEIVPPNAGLKFTKLCGTKQVGFNLAFAYVPTFEACIELCASLNFWNQNKNCLSATYKVTSPMPGNCWASNITNSKVDSDYDSAVLVT</sequence>
<feature type="region of interest" description="Disordered" evidence="1">
    <location>
        <begin position="99"/>
        <end position="121"/>
    </location>
</feature>
<reference evidence="3 4" key="1">
    <citation type="submission" date="2016-04" db="EMBL/GenBank/DDBJ databases">
        <title>A degradative enzymes factory behind the ericoid mycorrhizal symbiosis.</title>
        <authorList>
            <consortium name="DOE Joint Genome Institute"/>
            <person name="Martino E."/>
            <person name="Morin E."/>
            <person name="Grelet G."/>
            <person name="Kuo A."/>
            <person name="Kohler A."/>
            <person name="Daghino S."/>
            <person name="Barry K."/>
            <person name="Choi C."/>
            <person name="Cichocki N."/>
            <person name="Clum A."/>
            <person name="Copeland A."/>
            <person name="Hainaut M."/>
            <person name="Haridas S."/>
            <person name="Labutti K."/>
            <person name="Lindquist E."/>
            <person name="Lipzen A."/>
            <person name="Khouja H.-R."/>
            <person name="Murat C."/>
            <person name="Ohm R."/>
            <person name="Olson A."/>
            <person name="Spatafora J."/>
            <person name="Veneault-Fourrey C."/>
            <person name="Henrissat B."/>
            <person name="Grigoriev I."/>
            <person name="Martin F."/>
            <person name="Perotto S."/>
        </authorList>
    </citation>
    <scope>NUCLEOTIDE SEQUENCE [LARGE SCALE GENOMIC DNA]</scope>
    <source>
        <strain evidence="3 4">F</strain>
    </source>
</reference>
<evidence type="ECO:0000256" key="2">
    <source>
        <dbReference type="SAM" id="Phobius"/>
    </source>
</evidence>